<dbReference type="GO" id="GO:0052381">
    <property type="term" value="F:tRNA dimethylallyltransferase activity"/>
    <property type="evidence" value="ECO:0007669"/>
    <property type="project" value="UniProtKB-UniRule"/>
</dbReference>
<feature type="region of interest" description="Interaction with substrate tRNA" evidence="10">
    <location>
        <begin position="36"/>
        <end position="39"/>
    </location>
</feature>
<dbReference type="SUPFAM" id="SSF52540">
    <property type="entry name" value="P-loop containing nucleoside triphosphate hydrolases"/>
    <property type="match status" value="2"/>
</dbReference>
<keyword evidence="5 10" id="KW-0819">tRNA processing</keyword>
<accession>A0A4P8XXP1</accession>
<sequence length="309" mass="35618">MDKIKIITIIGPTASGKTSLSIAVAKKYNGEIVSADSMQIYEDMDIGTAKPTLEEMDGIKHYMMDFLPPSTNYSVADYVKDANSAIKEILDKNKLPILVGGTGLYVDSLLNNVQFTEQKVDEQLRNKLNSKSDEELLQELQKVDKESYDKLSKEINHKRIARALEVYYLTGKPKSQIDKEAMMVESPYKPIKIGLYAEDRQFLYDRINQRVDIMVQQGVLEEAKNLMNSNLSLTAQKAIGYKEFFPYLNGEDTLENCVEKLKMNTRRYAKRQLTWFKRDKNIKWFDISKLNSEELIKNVFEYIDEAKDD</sequence>
<keyword evidence="8 10" id="KW-0460">Magnesium</keyword>
<evidence type="ECO:0000256" key="3">
    <source>
        <dbReference type="ARBA" id="ARBA00005842"/>
    </source>
</evidence>
<comment type="cofactor">
    <cofactor evidence="1 10">
        <name>Mg(2+)</name>
        <dbReference type="ChEBI" id="CHEBI:18420"/>
    </cofactor>
</comment>
<protein>
    <recommendedName>
        <fullName evidence="10">tRNA dimethylallyltransferase</fullName>
        <ecNumber evidence="10">2.5.1.75</ecNumber>
    </recommendedName>
    <alternativeName>
        <fullName evidence="10">Dimethylallyl diphosphate:tRNA dimethylallyltransferase</fullName>
        <shortName evidence="10">DMAPP:tRNA dimethylallyltransferase</shortName>
        <shortName evidence="10">DMATase</shortName>
    </alternativeName>
    <alternativeName>
        <fullName evidence="10">Isopentenyl-diphosphate:tRNA isopentenyltransferase</fullName>
        <shortName evidence="10">IPP transferase</shortName>
        <shortName evidence="10">IPPT</shortName>
        <shortName evidence="10">IPTase</shortName>
    </alternativeName>
</protein>
<evidence type="ECO:0000256" key="7">
    <source>
        <dbReference type="ARBA" id="ARBA00022840"/>
    </source>
</evidence>
<keyword evidence="4 10" id="KW-0808">Transferase</keyword>
<feature type="site" description="Interaction with substrate tRNA" evidence="10">
    <location>
        <position position="125"/>
    </location>
</feature>
<dbReference type="RefSeq" id="WP_138157821.1">
    <property type="nucleotide sequence ID" value="NZ_CP039381.1"/>
</dbReference>
<dbReference type="HAMAP" id="MF_00185">
    <property type="entry name" value="IPP_trans"/>
    <property type="match status" value="1"/>
</dbReference>
<dbReference type="NCBIfam" id="TIGR00174">
    <property type="entry name" value="miaA"/>
    <property type="match status" value="1"/>
</dbReference>
<keyword evidence="15" id="KW-1185">Reference proteome</keyword>
<evidence type="ECO:0000313" key="15">
    <source>
        <dbReference type="Proteomes" id="UP000301475"/>
    </source>
</evidence>
<feature type="binding site" evidence="10">
    <location>
        <begin position="13"/>
        <end position="18"/>
    </location>
    <ligand>
        <name>substrate</name>
    </ligand>
</feature>
<dbReference type="Proteomes" id="UP000301475">
    <property type="component" value="Chromosome"/>
</dbReference>
<dbReference type="InterPro" id="IPR018022">
    <property type="entry name" value="IPT"/>
</dbReference>
<evidence type="ECO:0000256" key="11">
    <source>
        <dbReference type="RuleBase" id="RU003783"/>
    </source>
</evidence>
<proteinExistence type="inferred from homology"/>
<dbReference type="Gene3D" id="3.40.50.300">
    <property type="entry name" value="P-loop containing nucleotide triphosphate hydrolases"/>
    <property type="match status" value="1"/>
</dbReference>
<evidence type="ECO:0000256" key="9">
    <source>
        <dbReference type="ARBA" id="ARBA00049563"/>
    </source>
</evidence>
<keyword evidence="6 10" id="KW-0547">Nucleotide-binding</keyword>
<dbReference type="GO" id="GO:0005524">
    <property type="term" value="F:ATP binding"/>
    <property type="evidence" value="ECO:0007669"/>
    <property type="project" value="UniProtKB-UniRule"/>
</dbReference>
<dbReference type="PANTHER" id="PTHR11088:SF60">
    <property type="entry name" value="TRNA DIMETHYLALLYLTRANSFERASE"/>
    <property type="match status" value="1"/>
</dbReference>
<feature type="binding site" evidence="10">
    <location>
        <begin position="11"/>
        <end position="18"/>
    </location>
    <ligand>
        <name>ATP</name>
        <dbReference type="ChEBI" id="CHEBI:30616"/>
    </ligand>
</feature>
<evidence type="ECO:0000256" key="6">
    <source>
        <dbReference type="ARBA" id="ARBA00022741"/>
    </source>
</evidence>
<dbReference type="AlphaFoldDB" id="A0A4P8XXP1"/>
<comment type="subunit">
    <text evidence="10">Monomer.</text>
</comment>
<dbReference type="InterPro" id="IPR027417">
    <property type="entry name" value="P-loop_NTPase"/>
</dbReference>
<evidence type="ECO:0000256" key="8">
    <source>
        <dbReference type="ARBA" id="ARBA00022842"/>
    </source>
</evidence>
<dbReference type="Gene3D" id="1.10.20.140">
    <property type="match status" value="1"/>
</dbReference>
<comment type="catalytic activity">
    <reaction evidence="9 10 11">
        <text>adenosine(37) in tRNA + dimethylallyl diphosphate = N(6)-dimethylallyladenosine(37) in tRNA + diphosphate</text>
        <dbReference type="Rhea" id="RHEA:26482"/>
        <dbReference type="Rhea" id="RHEA-COMP:10162"/>
        <dbReference type="Rhea" id="RHEA-COMP:10375"/>
        <dbReference type="ChEBI" id="CHEBI:33019"/>
        <dbReference type="ChEBI" id="CHEBI:57623"/>
        <dbReference type="ChEBI" id="CHEBI:74411"/>
        <dbReference type="ChEBI" id="CHEBI:74415"/>
        <dbReference type="EC" id="2.5.1.75"/>
    </reaction>
</comment>
<dbReference type="KEGG" id="ruj:E5Z56_10940"/>
<comment type="caution">
    <text evidence="10">Lacks conserved residue(s) required for the propagation of feature annotation.</text>
</comment>
<evidence type="ECO:0000256" key="1">
    <source>
        <dbReference type="ARBA" id="ARBA00001946"/>
    </source>
</evidence>
<keyword evidence="7 10" id="KW-0067">ATP-binding</keyword>
<dbReference type="Pfam" id="PF01715">
    <property type="entry name" value="IPPT"/>
    <property type="match status" value="1"/>
</dbReference>
<evidence type="ECO:0000256" key="12">
    <source>
        <dbReference type="RuleBase" id="RU003784"/>
    </source>
</evidence>
<comment type="similarity">
    <text evidence="3 10 13">Belongs to the IPP transferase family.</text>
</comment>
<dbReference type="PANTHER" id="PTHR11088">
    <property type="entry name" value="TRNA DIMETHYLALLYLTRANSFERASE"/>
    <property type="match status" value="1"/>
</dbReference>
<evidence type="ECO:0000256" key="10">
    <source>
        <dbReference type="HAMAP-Rule" id="MF_00185"/>
    </source>
</evidence>
<dbReference type="InterPro" id="IPR039657">
    <property type="entry name" value="Dimethylallyltransferase"/>
</dbReference>
<dbReference type="EC" id="2.5.1.75" evidence="10"/>
<gene>
    <name evidence="10 14" type="primary">miaA</name>
    <name evidence="14" type="ORF">E5Z56_10940</name>
</gene>
<reference evidence="14 15" key="1">
    <citation type="submission" date="2019-04" db="EMBL/GenBank/DDBJ databases">
        <authorList>
            <person name="Embree M."/>
            <person name="Gaffney J.R."/>
        </authorList>
    </citation>
    <scope>NUCLEOTIDE SEQUENCE [LARGE SCALE GENOMIC DNA]</scope>
    <source>
        <strain evidence="14 15">JE7A12</strain>
    </source>
</reference>
<dbReference type="GO" id="GO:0006400">
    <property type="term" value="P:tRNA modification"/>
    <property type="evidence" value="ECO:0007669"/>
    <property type="project" value="TreeGrafter"/>
</dbReference>
<dbReference type="EMBL" id="CP039381">
    <property type="protein sequence ID" value="QCT07837.1"/>
    <property type="molecule type" value="Genomic_DNA"/>
</dbReference>
<evidence type="ECO:0000313" key="14">
    <source>
        <dbReference type="EMBL" id="QCT07837.1"/>
    </source>
</evidence>
<dbReference type="OrthoDB" id="9776390at2"/>
<evidence type="ECO:0000256" key="2">
    <source>
        <dbReference type="ARBA" id="ARBA00003213"/>
    </source>
</evidence>
<evidence type="ECO:0000256" key="4">
    <source>
        <dbReference type="ARBA" id="ARBA00022679"/>
    </source>
</evidence>
<organism evidence="14 15">
    <name type="scientific">Ruminococcus bovis</name>
    <dbReference type="NCBI Taxonomy" id="2564099"/>
    <lineage>
        <taxon>Bacteria</taxon>
        <taxon>Bacillati</taxon>
        <taxon>Bacillota</taxon>
        <taxon>Clostridia</taxon>
        <taxon>Eubacteriales</taxon>
        <taxon>Oscillospiraceae</taxon>
        <taxon>Ruminococcus</taxon>
    </lineage>
</organism>
<feature type="site" description="Interaction with substrate tRNA" evidence="10">
    <location>
        <position position="102"/>
    </location>
</feature>
<evidence type="ECO:0000256" key="5">
    <source>
        <dbReference type="ARBA" id="ARBA00022694"/>
    </source>
</evidence>
<comment type="function">
    <text evidence="2 10 12">Catalyzes the transfer of a dimethylallyl group onto the adenine at position 37 in tRNAs that read codons beginning with uridine, leading to the formation of N6-(dimethylallyl)adenosine (i(6)A).</text>
</comment>
<name>A0A4P8XXP1_9FIRM</name>
<evidence type="ECO:0000256" key="13">
    <source>
        <dbReference type="RuleBase" id="RU003785"/>
    </source>
</evidence>